<dbReference type="InterPro" id="IPR007627">
    <property type="entry name" value="RNA_pol_sigma70_r2"/>
</dbReference>
<keyword evidence="3" id="KW-0731">Sigma factor</keyword>
<dbReference type="InterPro" id="IPR013325">
    <property type="entry name" value="RNA_pol_sigma_r2"/>
</dbReference>
<accession>A0A5D4MK28</accession>
<dbReference type="NCBIfam" id="TIGR02937">
    <property type="entry name" value="sigma70-ECF"/>
    <property type="match status" value="1"/>
</dbReference>
<dbReference type="InterPro" id="IPR014284">
    <property type="entry name" value="RNA_pol_sigma-70_dom"/>
</dbReference>
<proteinExistence type="inferred from homology"/>
<keyword evidence="4" id="KW-0238">DNA-binding</keyword>
<evidence type="ECO:0000256" key="3">
    <source>
        <dbReference type="ARBA" id="ARBA00023082"/>
    </source>
</evidence>
<comment type="caution">
    <text evidence="8">The sequence shown here is derived from an EMBL/GenBank/DDBJ whole genome shotgun (WGS) entry which is preliminary data.</text>
</comment>
<dbReference type="Pfam" id="PF04542">
    <property type="entry name" value="Sigma70_r2"/>
    <property type="match status" value="1"/>
</dbReference>
<organism evidence="8 9">
    <name type="scientific">Rossellomorea vietnamensis</name>
    <dbReference type="NCBI Taxonomy" id="218284"/>
    <lineage>
        <taxon>Bacteria</taxon>
        <taxon>Bacillati</taxon>
        <taxon>Bacillota</taxon>
        <taxon>Bacilli</taxon>
        <taxon>Bacillales</taxon>
        <taxon>Bacillaceae</taxon>
        <taxon>Rossellomorea</taxon>
    </lineage>
</organism>
<keyword evidence="2" id="KW-0805">Transcription regulation</keyword>
<dbReference type="RefSeq" id="WP_148952695.1">
    <property type="nucleotide sequence ID" value="NZ_VTEG01000001.1"/>
</dbReference>
<evidence type="ECO:0000259" key="7">
    <source>
        <dbReference type="Pfam" id="PF08281"/>
    </source>
</evidence>
<comment type="similarity">
    <text evidence="1">Belongs to the sigma-70 factor family. ECF subfamily.</text>
</comment>
<feature type="domain" description="RNA polymerase sigma-70 region 2" evidence="6">
    <location>
        <begin position="13"/>
        <end position="78"/>
    </location>
</feature>
<dbReference type="PANTHER" id="PTHR43133">
    <property type="entry name" value="RNA POLYMERASE ECF-TYPE SIGMA FACTO"/>
    <property type="match status" value="1"/>
</dbReference>
<keyword evidence="5" id="KW-0804">Transcription</keyword>
<dbReference type="InterPro" id="IPR036388">
    <property type="entry name" value="WH-like_DNA-bd_sf"/>
</dbReference>
<dbReference type="Gene3D" id="1.10.10.10">
    <property type="entry name" value="Winged helix-like DNA-binding domain superfamily/Winged helix DNA-binding domain"/>
    <property type="match status" value="1"/>
</dbReference>
<dbReference type="GO" id="GO:0006352">
    <property type="term" value="P:DNA-templated transcription initiation"/>
    <property type="evidence" value="ECO:0007669"/>
    <property type="project" value="InterPro"/>
</dbReference>
<dbReference type="CDD" id="cd06171">
    <property type="entry name" value="Sigma70_r4"/>
    <property type="match status" value="1"/>
</dbReference>
<dbReference type="SUPFAM" id="SSF88659">
    <property type="entry name" value="Sigma3 and sigma4 domains of RNA polymerase sigma factors"/>
    <property type="match status" value="1"/>
</dbReference>
<dbReference type="EMBL" id="VTEG01000001">
    <property type="protein sequence ID" value="TYS01336.1"/>
    <property type="molecule type" value="Genomic_DNA"/>
</dbReference>
<evidence type="ECO:0000313" key="9">
    <source>
        <dbReference type="Proteomes" id="UP000325182"/>
    </source>
</evidence>
<evidence type="ECO:0000256" key="2">
    <source>
        <dbReference type="ARBA" id="ARBA00023015"/>
    </source>
</evidence>
<sequence>MAGKPLKVIEDVYNEHYVYLRNFLMGLTRDSELADEIIQELFAKILLTPSQVFKVRYMKSWLARGAKNTLLDHYKKKRPALLNDDSIIEALLIENNTPESKVVAKHELEAIMSSLSSTDKAIILAKEYYGYNYQEISDLMDIPISTLKSKVFRIKKQIAREGD</sequence>
<dbReference type="Gene3D" id="1.10.1740.10">
    <property type="match status" value="1"/>
</dbReference>
<dbReference type="InterPro" id="IPR013324">
    <property type="entry name" value="RNA_pol_sigma_r3/r4-like"/>
</dbReference>
<dbReference type="GO" id="GO:0016987">
    <property type="term" value="F:sigma factor activity"/>
    <property type="evidence" value="ECO:0007669"/>
    <property type="project" value="UniProtKB-KW"/>
</dbReference>
<dbReference type="Proteomes" id="UP000325182">
    <property type="component" value="Unassembled WGS sequence"/>
</dbReference>
<evidence type="ECO:0000256" key="4">
    <source>
        <dbReference type="ARBA" id="ARBA00023125"/>
    </source>
</evidence>
<protein>
    <submittedName>
        <fullName evidence="8">RNA polymerase sigma factor</fullName>
    </submittedName>
</protein>
<feature type="domain" description="RNA polymerase sigma factor 70 region 4 type 2" evidence="7">
    <location>
        <begin position="107"/>
        <end position="158"/>
    </location>
</feature>
<dbReference type="InterPro" id="IPR013249">
    <property type="entry name" value="RNA_pol_sigma70_r4_t2"/>
</dbReference>
<name>A0A5D4MK28_9BACI</name>
<dbReference type="GO" id="GO:0003677">
    <property type="term" value="F:DNA binding"/>
    <property type="evidence" value="ECO:0007669"/>
    <property type="project" value="UniProtKB-KW"/>
</dbReference>
<dbReference type="PANTHER" id="PTHR43133:SF8">
    <property type="entry name" value="RNA POLYMERASE SIGMA FACTOR HI_1459-RELATED"/>
    <property type="match status" value="1"/>
</dbReference>
<evidence type="ECO:0000313" key="8">
    <source>
        <dbReference type="EMBL" id="TYS01336.1"/>
    </source>
</evidence>
<reference evidence="8 9" key="1">
    <citation type="submission" date="2019-08" db="EMBL/GenBank/DDBJ databases">
        <title>Bacillus genomes from the desert of Cuatro Cienegas, Coahuila.</title>
        <authorList>
            <person name="Olmedo-Alvarez G."/>
        </authorList>
    </citation>
    <scope>NUCLEOTIDE SEQUENCE [LARGE SCALE GENOMIC DNA]</scope>
    <source>
        <strain evidence="8 9">CH128b_4D</strain>
    </source>
</reference>
<dbReference type="Pfam" id="PF08281">
    <property type="entry name" value="Sigma70_r4_2"/>
    <property type="match status" value="1"/>
</dbReference>
<dbReference type="SUPFAM" id="SSF88946">
    <property type="entry name" value="Sigma2 domain of RNA polymerase sigma factors"/>
    <property type="match status" value="1"/>
</dbReference>
<dbReference type="AlphaFoldDB" id="A0A5D4MK28"/>
<evidence type="ECO:0000256" key="1">
    <source>
        <dbReference type="ARBA" id="ARBA00010641"/>
    </source>
</evidence>
<evidence type="ECO:0000259" key="6">
    <source>
        <dbReference type="Pfam" id="PF04542"/>
    </source>
</evidence>
<dbReference type="InterPro" id="IPR039425">
    <property type="entry name" value="RNA_pol_sigma-70-like"/>
</dbReference>
<evidence type="ECO:0000256" key="5">
    <source>
        <dbReference type="ARBA" id="ARBA00023163"/>
    </source>
</evidence>
<gene>
    <name evidence="8" type="ORF">FZC84_01360</name>
</gene>